<dbReference type="InterPro" id="IPR052163">
    <property type="entry name" value="DGC-Regulatory_Protein"/>
</dbReference>
<comment type="caution">
    <text evidence="2">The sequence shown here is derived from an EMBL/GenBank/DDBJ whole genome shotgun (WGS) entry which is preliminary data.</text>
</comment>
<dbReference type="PANTHER" id="PTHR46663:SF3">
    <property type="entry name" value="SLL0267 PROTEIN"/>
    <property type="match status" value="1"/>
</dbReference>
<dbReference type="InterPro" id="IPR029787">
    <property type="entry name" value="Nucleotide_cyclase"/>
</dbReference>
<dbReference type="Proteomes" id="UP000637628">
    <property type="component" value="Unassembled WGS sequence"/>
</dbReference>
<accession>A0ABQ3ZD60</accession>
<name>A0ABQ3ZD60_9ACTN</name>
<keyword evidence="3" id="KW-1185">Reference proteome</keyword>
<dbReference type="CDD" id="cd01949">
    <property type="entry name" value="GGDEF"/>
    <property type="match status" value="1"/>
</dbReference>
<dbReference type="SUPFAM" id="SSF55073">
    <property type="entry name" value="Nucleotide cyclase"/>
    <property type="match status" value="1"/>
</dbReference>
<evidence type="ECO:0000259" key="1">
    <source>
        <dbReference type="PROSITE" id="PS50887"/>
    </source>
</evidence>
<proteinExistence type="predicted"/>
<dbReference type="SMART" id="SM00267">
    <property type="entry name" value="GGDEF"/>
    <property type="match status" value="1"/>
</dbReference>
<organism evidence="2 3">
    <name type="scientific">Paractinoplanes durhamensis</name>
    <dbReference type="NCBI Taxonomy" id="113563"/>
    <lineage>
        <taxon>Bacteria</taxon>
        <taxon>Bacillati</taxon>
        <taxon>Actinomycetota</taxon>
        <taxon>Actinomycetes</taxon>
        <taxon>Micromonosporales</taxon>
        <taxon>Micromonosporaceae</taxon>
        <taxon>Paractinoplanes</taxon>
    </lineage>
</organism>
<dbReference type="SMART" id="SM00065">
    <property type="entry name" value="GAF"/>
    <property type="match status" value="1"/>
</dbReference>
<dbReference type="Gene3D" id="3.30.450.40">
    <property type="match status" value="1"/>
</dbReference>
<dbReference type="InterPro" id="IPR000160">
    <property type="entry name" value="GGDEF_dom"/>
</dbReference>
<protein>
    <recommendedName>
        <fullName evidence="1">GGDEF domain-containing protein</fullName>
    </recommendedName>
</protein>
<evidence type="ECO:0000313" key="3">
    <source>
        <dbReference type="Proteomes" id="UP000637628"/>
    </source>
</evidence>
<dbReference type="PANTHER" id="PTHR46663">
    <property type="entry name" value="DIGUANYLATE CYCLASE DGCT-RELATED"/>
    <property type="match status" value="1"/>
</dbReference>
<dbReference type="NCBIfam" id="TIGR00254">
    <property type="entry name" value="GGDEF"/>
    <property type="match status" value="1"/>
</dbReference>
<feature type="domain" description="GGDEF" evidence="1">
    <location>
        <begin position="356"/>
        <end position="492"/>
    </location>
</feature>
<gene>
    <name evidence="2" type="ORF">Adu01nite_91380</name>
</gene>
<dbReference type="PROSITE" id="PS50887">
    <property type="entry name" value="GGDEF"/>
    <property type="match status" value="1"/>
</dbReference>
<dbReference type="InterPro" id="IPR029016">
    <property type="entry name" value="GAF-like_dom_sf"/>
</dbReference>
<sequence length="492" mass="52384">MRTVPDSEVERLTEEVSRLRSELAASRAASTRALARATRLAQLVSALGQRTDVTDILERAVCEVAEQFGADIVAVFTPARDGVLTAAQWGFAARDLPAGALTHLAPTGQLSAAAPVKAGPIADFVLPPWLLASRPRHVAWSLLTAREEHLGYLLLLRRGDTPFESAEVQELASVGSRIALAVDNARLYVRSQEQLRRLQQLHNATAALAVVVDVDQAVRDIAEMLVAAGPVEGAAIYLTGPEGDVLAARAGTIDDCPSVLEADEPVELPDTMLFDLGIDGSSLGRLLLIGAHADTVEQRSFLEHLADVGALVLERATLFARIRAQAETDVLTSLPNRWLFMDRLSAAVARCRQHSTDLAVFFIDLDGFKQINDRYGHDAGDQLLVQTAQRLSGSVGAAATTARLGGDEFVVLLEGCTADHAEAYVAPNIQRALDTPSRLQLVDGVVQVRGGGSIGIGTAEATGYDVSALMRAADAAMYAAKQARRRLSLAAG</sequence>
<dbReference type="SUPFAM" id="SSF55781">
    <property type="entry name" value="GAF domain-like"/>
    <property type="match status" value="2"/>
</dbReference>
<dbReference type="Pfam" id="PF00990">
    <property type="entry name" value="GGDEF"/>
    <property type="match status" value="1"/>
</dbReference>
<dbReference type="Pfam" id="PF01590">
    <property type="entry name" value="GAF"/>
    <property type="match status" value="1"/>
</dbReference>
<dbReference type="Gene3D" id="3.30.70.270">
    <property type="match status" value="1"/>
</dbReference>
<dbReference type="InterPro" id="IPR043128">
    <property type="entry name" value="Rev_trsase/Diguanyl_cyclase"/>
</dbReference>
<dbReference type="InterPro" id="IPR003018">
    <property type="entry name" value="GAF"/>
</dbReference>
<evidence type="ECO:0000313" key="2">
    <source>
        <dbReference type="EMBL" id="GIE07788.1"/>
    </source>
</evidence>
<reference evidence="2 3" key="1">
    <citation type="submission" date="2021-01" db="EMBL/GenBank/DDBJ databases">
        <title>Whole genome shotgun sequence of Actinoplanes durhamensis NBRC 14914.</title>
        <authorList>
            <person name="Komaki H."/>
            <person name="Tamura T."/>
        </authorList>
    </citation>
    <scope>NUCLEOTIDE SEQUENCE [LARGE SCALE GENOMIC DNA]</scope>
    <source>
        <strain evidence="2 3">NBRC 14914</strain>
    </source>
</reference>
<dbReference type="EMBL" id="BOML01000089">
    <property type="protein sequence ID" value="GIE07788.1"/>
    <property type="molecule type" value="Genomic_DNA"/>
</dbReference>